<gene>
    <name evidence="1" type="ORF">HA49_15050</name>
</gene>
<dbReference type="Pfam" id="PF13618">
    <property type="entry name" value="Gluconate_2-dh3"/>
    <property type="match status" value="1"/>
</dbReference>
<dbReference type="InterPro" id="IPR027056">
    <property type="entry name" value="Gluconate_2DH_su3"/>
</dbReference>
<accession>A0A095T5B6</accession>
<dbReference type="AlphaFoldDB" id="A0A095T5B6"/>
<evidence type="ECO:0000313" key="1">
    <source>
        <dbReference type="EMBL" id="KGD72096.1"/>
    </source>
</evidence>
<dbReference type="EMBL" id="JPKR02000003">
    <property type="protein sequence ID" value="KGD72096.1"/>
    <property type="molecule type" value="Genomic_DNA"/>
</dbReference>
<dbReference type="eggNOG" id="ENOG502Z7SX">
    <property type="taxonomic scope" value="Bacteria"/>
</dbReference>
<reference evidence="1" key="1">
    <citation type="submission" date="2014-12" db="EMBL/GenBank/DDBJ databases">
        <title>The draft genome of the Tatumella morbirosei type strain, LMG23360T isolated from pineapple rot.</title>
        <authorList>
            <person name="Smits T.H."/>
            <person name="Palmer M."/>
            <person name="Venter S.N."/>
            <person name="Duffy B."/>
            <person name="Steenkamp E.T."/>
            <person name="Chan W.Y."/>
            <person name="Coutinho T.A."/>
            <person name="Coetzee M.P."/>
            <person name="De Maayer P."/>
        </authorList>
    </citation>
    <scope>NUCLEOTIDE SEQUENCE [LARGE SCALE GENOMIC DNA]</scope>
    <source>
        <strain evidence="1">LMG 23360</strain>
    </source>
</reference>
<organism evidence="1 2">
    <name type="scientific">Tatumella morbirosei</name>
    <dbReference type="NCBI Taxonomy" id="642227"/>
    <lineage>
        <taxon>Bacteria</taxon>
        <taxon>Pseudomonadati</taxon>
        <taxon>Pseudomonadota</taxon>
        <taxon>Gammaproteobacteria</taxon>
        <taxon>Enterobacterales</taxon>
        <taxon>Erwiniaceae</taxon>
        <taxon>Tatumella</taxon>
    </lineage>
</organism>
<dbReference type="OrthoDB" id="8400810at2"/>
<protein>
    <submittedName>
        <fullName evidence="1">Gluconate 2-dehydrogenase</fullName>
    </submittedName>
</protein>
<sequence length="244" mass="26399">MSDKPSHSRRDFLLKSLTLIPAVSVGGAITSGIAGTGSAQAAETSTAAPAAQTPYSPVFFKPDEWAFVKAACARLIPADDMGPGALEAGVPEFLDRHLQTPYANGSVWYTQGPFVEAGPEFGYQGRKTLSEIIRSGIRGVIGWTQSNKNQTFDALTHSEQEEILVALEKGKIHLEEMDAKTFFDYFLGEVRNGFFADPSYGGNKGMVGWKLIGFPGMRADYIDFITVRDKPYPLGPVDLAGNRG</sequence>
<dbReference type="PROSITE" id="PS51318">
    <property type="entry name" value="TAT"/>
    <property type="match status" value="1"/>
</dbReference>
<evidence type="ECO:0000313" key="2">
    <source>
        <dbReference type="Proteomes" id="UP000029577"/>
    </source>
</evidence>
<name>A0A095T5B6_9GAMM</name>
<proteinExistence type="predicted"/>
<keyword evidence="2" id="KW-1185">Reference proteome</keyword>
<dbReference type="InterPro" id="IPR006311">
    <property type="entry name" value="TAT_signal"/>
</dbReference>
<dbReference type="STRING" id="642227.HA49_15050"/>
<comment type="caution">
    <text evidence="1">The sequence shown here is derived from an EMBL/GenBank/DDBJ whole genome shotgun (WGS) entry which is preliminary data.</text>
</comment>
<dbReference type="Proteomes" id="UP000029577">
    <property type="component" value="Unassembled WGS sequence"/>
</dbReference>
<dbReference type="RefSeq" id="WP_038021340.1">
    <property type="nucleotide sequence ID" value="NZ_JPKR02000003.1"/>
</dbReference>